<dbReference type="Proteomes" id="UP000028483">
    <property type="component" value="Unassembled WGS sequence"/>
</dbReference>
<dbReference type="AlphaFoldDB" id="A0A077P2R6"/>
<name>A0A077P2R6_XENBV</name>
<comment type="caution">
    <text evidence="1">The sequence shown here is derived from an EMBL/GenBank/DDBJ whole genome shotgun (WGS) entry which is preliminary data.</text>
</comment>
<evidence type="ECO:0000313" key="2">
    <source>
        <dbReference type="Proteomes" id="UP000028483"/>
    </source>
</evidence>
<dbReference type="HOGENOM" id="CLU_2453925_0_0_6"/>
<protein>
    <submittedName>
        <fullName evidence="1">Uncharacterized protein</fullName>
    </submittedName>
</protein>
<dbReference type="EMBL" id="CBSX010000007">
    <property type="protein sequence ID" value="CDH04101.1"/>
    <property type="molecule type" value="Genomic_DNA"/>
</dbReference>
<reference evidence="1" key="1">
    <citation type="submission" date="2013-07" db="EMBL/GenBank/DDBJ databases">
        <title>Sub-species coevolution in mutualistic symbiosis.</title>
        <authorList>
            <person name="Murfin K."/>
            <person name="Klassen J."/>
            <person name="Lee M."/>
            <person name="Forst S."/>
            <person name="Stock P."/>
            <person name="Goodrich-Blair H."/>
        </authorList>
    </citation>
    <scope>NUCLEOTIDE SEQUENCE [LARGE SCALE GENOMIC DNA]</scope>
    <source>
        <strain evidence="1">Oregonense</strain>
    </source>
</reference>
<proteinExistence type="predicted"/>
<organism evidence="1 2">
    <name type="scientific">Xenorhabdus bovienii str. oregonense</name>
    <dbReference type="NCBI Taxonomy" id="1398202"/>
    <lineage>
        <taxon>Bacteria</taxon>
        <taxon>Pseudomonadati</taxon>
        <taxon>Pseudomonadota</taxon>
        <taxon>Gammaproteobacteria</taxon>
        <taxon>Enterobacterales</taxon>
        <taxon>Morganellaceae</taxon>
        <taxon>Xenorhabdus</taxon>
    </lineage>
</organism>
<gene>
    <name evidence="1" type="ORF">XBO1_1040004</name>
</gene>
<evidence type="ECO:0000313" key="1">
    <source>
        <dbReference type="EMBL" id="CDH04101.1"/>
    </source>
</evidence>
<accession>A0A077P2R6</accession>
<sequence length="89" mass="9968">MQFSKKCHLMIIIMGAGDGYIVYCVADGLAGRYGGHDESGRRADQAVHRYVRADGDATSDVERKIVHIKIKTTLSISLRNYLITEQLRL</sequence>